<proteinExistence type="inferred from homology"/>
<name>A0ABV6EIC7_9GAMM</name>
<feature type="domain" description="Reverse transcriptase" evidence="2">
    <location>
        <begin position="101"/>
        <end position="352"/>
    </location>
</feature>
<evidence type="ECO:0000256" key="1">
    <source>
        <dbReference type="ARBA" id="ARBA00034120"/>
    </source>
</evidence>
<dbReference type="Proteomes" id="UP001589792">
    <property type="component" value="Unassembled WGS sequence"/>
</dbReference>
<dbReference type="PANTHER" id="PTHR34047:SF8">
    <property type="entry name" value="PROTEIN YKFC"/>
    <property type="match status" value="1"/>
</dbReference>
<dbReference type="PANTHER" id="PTHR34047">
    <property type="entry name" value="NUCLEAR INTRON MATURASE 1, MITOCHONDRIAL-RELATED"/>
    <property type="match status" value="1"/>
</dbReference>
<dbReference type="EMBL" id="JBHLXG010000025">
    <property type="protein sequence ID" value="MFC0228744.1"/>
    <property type="molecule type" value="Genomic_DNA"/>
</dbReference>
<dbReference type="SUPFAM" id="SSF56672">
    <property type="entry name" value="DNA/RNA polymerases"/>
    <property type="match status" value="1"/>
</dbReference>
<reference evidence="3 4" key="1">
    <citation type="submission" date="2024-09" db="EMBL/GenBank/DDBJ databases">
        <authorList>
            <person name="Sun Q."/>
            <person name="Mori K."/>
        </authorList>
    </citation>
    <scope>NUCLEOTIDE SEQUENCE [LARGE SCALE GENOMIC DNA]</scope>
    <source>
        <strain evidence="3 4">CCM 8626</strain>
    </source>
</reference>
<dbReference type="Gene3D" id="3.30.70.270">
    <property type="match status" value="1"/>
</dbReference>
<dbReference type="InterPro" id="IPR043128">
    <property type="entry name" value="Rev_trsase/Diguanyl_cyclase"/>
</dbReference>
<comment type="similarity">
    <text evidence="1">Belongs to the bacterial reverse transcriptase family.</text>
</comment>
<keyword evidence="4" id="KW-1185">Reference proteome</keyword>
<comment type="caution">
    <text evidence="3">The sequence shown here is derived from an EMBL/GenBank/DDBJ whole genome shotgun (WGS) entry which is preliminary data.</text>
</comment>
<protein>
    <submittedName>
        <fullName evidence="3">Group II intron reverse transcriptase/maturase</fullName>
        <ecNumber evidence="3">2.7.7.49</ecNumber>
    </submittedName>
</protein>
<dbReference type="CDD" id="cd01651">
    <property type="entry name" value="RT_G2_intron"/>
    <property type="match status" value="1"/>
</dbReference>
<dbReference type="NCBIfam" id="TIGR04416">
    <property type="entry name" value="group_II_RT_mat"/>
    <property type="match status" value="1"/>
</dbReference>
<evidence type="ECO:0000259" key="2">
    <source>
        <dbReference type="PROSITE" id="PS50878"/>
    </source>
</evidence>
<sequence>MNKTSNNVAELMEGRLPTKGNSQQYARIRTQSRENTTSRLLAVREAARKEKKQQFTNLFHHVSEELLLQSFDQLKRQSAPGCDGVTWERYAENAQSHLSELHGRLQRGQYRPKPAKRVLIPKEDGTERSLSILCLEDKIVQQATVTVLNQIYEVDFMGFSYGFRPGRGQHDALDALNVAIMERKVNWVLDLDISKFFDTVEHGWLIRFIEHRVRDKRILRLIKQWITVGVVDEHGHRQQSHRGVPQGAVCSPLLANIYLHYSFDLWLNKCRQNAQGDVVIVRYADDAVLGFQKHRDARECLSSLHQRLEQFGLKVHPDKTRLVRFGRFALRQYEERPDSGKPGTFDFLGFTHYIGRLHSGKHAVMRKTKRKRQIAQLKRVKQELRKRLHERPAETGRWLTRVVQGHINYYGVPFNHRAISQFVEEVKRLWLKALRRRSQRHSMTWERFKLLCERWVPKARVVHPYPLQRFYAKHPR</sequence>
<dbReference type="EC" id="2.7.7.49" evidence="3"/>
<dbReference type="PROSITE" id="PS50878">
    <property type="entry name" value="RT_POL"/>
    <property type="match status" value="1"/>
</dbReference>
<dbReference type="InterPro" id="IPR043502">
    <property type="entry name" value="DNA/RNA_pol_sf"/>
</dbReference>
<keyword evidence="3" id="KW-0548">Nucleotidyltransferase</keyword>
<accession>A0ABV6EIC7</accession>
<dbReference type="InterPro" id="IPR000477">
    <property type="entry name" value="RT_dom"/>
</dbReference>
<dbReference type="RefSeq" id="WP_380678724.1">
    <property type="nucleotide sequence ID" value="NZ_CP173186.1"/>
</dbReference>
<evidence type="ECO:0000313" key="3">
    <source>
        <dbReference type="EMBL" id="MFC0228744.1"/>
    </source>
</evidence>
<organism evidence="3 4">
    <name type="scientific">Serratia aquatilis</name>
    <dbReference type="NCBI Taxonomy" id="1737515"/>
    <lineage>
        <taxon>Bacteria</taxon>
        <taxon>Pseudomonadati</taxon>
        <taxon>Pseudomonadota</taxon>
        <taxon>Gammaproteobacteria</taxon>
        <taxon>Enterobacterales</taxon>
        <taxon>Yersiniaceae</taxon>
        <taxon>Serratia</taxon>
    </lineage>
</organism>
<evidence type="ECO:0000313" key="4">
    <source>
        <dbReference type="Proteomes" id="UP001589792"/>
    </source>
</evidence>
<dbReference type="InterPro" id="IPR051083">
    <property type="entry name" value="GrpII_Intron_Splice-Mob/Def"/>
</dbReference>
<dbReference type="Pfam" id="PF00078">
    <property type="entry name" value="RVT_1"/>
    <property type="match status" value="1"/>
</dbReference>
<dbReference type="GO" id="GO:0003964">
    <property type="term" value="F:RNA-directed DNA polymerase activity"/>
    <property type="evidence" value="ECO:0007669"/>
    <property type="project" value="UniProtKB-KW"/>
</dbReference>
<keyword evidence="3" id="KW-0695">RNA-directed DNA polymerase</keyword>
<gene>
    <name evidence="3" type="primary">ltrA</name>
    <name evidence="3" type="ORF">ACFFJ3_19970</name>
</gene>
<dbReference type="InterPro" id="IPR030931">
    <property type="entry name" value="Group_II_RT_mat"/>
</dbReference>
<keyword evidence="3" id="KW-0808">Transferase</keyword>